<dbReference type="PROSITE" id="PS50055">
    <property type="entry name" value="TYR_PHOSPHATASE_PTP"/>
    <property type="match status" value="1"/>
</dbReference>
<accession>A0A8S1HHN9</accession>
<dbReference type="Gene3D" id="3.90.190.10">
    <property type="entry name" value="Protein tyrosine phosphatase superfamily"/>
    <property type="match status" value="1"/>
</dbReference>
<keyword evidence="5" id="KW-0904">Protein phosphatase</keyword>
<dbReference type="Proteomes" id="UP000835052">
    <property type="component" value="Unassembled WGS sequence"/>
</dbReference>
<comment type="catalytic activity">
    <reaction evidence="7">
        <text>O-phospho-L-tyrosyl-[protein] + H2O = L-tyrosyl-[protein] + phosphate</text>
        <dbReference type="Rhea" id="RHEA:10684"/>
        <dbReference type="Rhea" id="RHEA-COMP:10136"/>
        <dbReference type="Rhea" id="RHEA-COMP:20101"/>
        <dbReference type="ChEBI" id="CHEBI:15377"/>
        <dbReference type="ChEBI" id="CHEBI:43474"/>
        <dbReference type="ChEBI" id="CHEBI:46858"/>
        <dbReference type="ChEBI" id="CHEBI:61978"/>
        <dbReference type="EC" id="3.1.3.48"/>
    </reaction>
</comment>
<evidence type="ECO:0000256" key="8">
    <source>
        <dbReference type="SAM" id="Phobius"/>
    </source>
</evidence>
<dbReference type="SMART" id="SM00404">
    <property type="entry name" value="PTPc_motif"/>
    <property type="match status" value="1"/>
</dbReference>
<dbReference type="EMBL" id="CAJGYM010000045">
    <property type="protein sequence ID" value="CAD6194492.1"/>
    <property type="molecule type" value="Genomic_DNA"/>
</dbReference>
<dbReference type="AlphaFoldDB" id="A0A8S1HHN9"/>
<organism evidence="12 13">
    <name type="scientific">Caenorhabditis auriculariae</name>
    <dbReference type="NCBI Taxonomy" id="2777116"/>
    <lineage>
        <taxon>Eukaryota</taxon>
        <taxon>Metazoa</taxon>
        <taxon>Ecdysozoa</taxon>
        <taxon>Nematoda</taxon>
        <taxon>Chromadorea</taxon>
        <taxon>Rhabditida</taxon>
        <taxon>Rhabditina</taxon>
        <taxon>Rhabditomorpha</taxon>
        <taxon>Rhabditoidea</taxon>
        <taxon>Rhabditidae</taxon>
        <taxon>Peloderinae</taxon>
        <taxon>Caenorhabditis</taxon>
    </lineage>
</organism>
<evidence type="ECO:0000256" key="2">
    <source>
        <dbReference type="ARBA" id="ARBA00013064"/>
    </source>
</evidence>
<reference evidence="12" key="1">
    <citation type="submission" date="2020-10" db="EMBL/GenBank/DDBJ databases">
        <authorList>
            <person name="Kikuchi T."/>
        </authorList>
    </citation>
    <scope>NUCLEOTIDE SEQUENCE</scope>
    <source>
        <strain evidence="12">NKZ352</strain>
    </source>
</reference>
<feature type="domain" description="Fibronectin type-III" evidence="11">
    <location>
        <begin position="302"/>
        <end position="396"/>
    </location>
</feature>
<feature type="domain" description="Fibronectin type-III" evidence="11">
    <location>
        <begin position="400"/>
        <end position="500"/>
    </location>
</feature>
<dbReference type="PROSITE" id="PS50056">
    <property type="entry name" value="TYR_PHOSPHATASE_2"/>
    <property type="match status" value="1"/>
</dbReference>
<gene>
    <name evidence="12" type="ORF">CAUJ_LOCUS10411</name>
</gene>
<feature type="domain" description="Tyrosine specific protein phosphatases" evidence="10">
    <location>
        <begin position="882"/>
        <end position="951"/>
    </location>
</feature>
<evidence type="ECO:0000259" key="11">
    <source>
        <dbReference type="PROSITE" id="PS50853"/>
    </source>
</evidence>
<protein>
    <recommendedName>
        <fullName evidence="2">protein-tyrosine-phosphatase</fullName>
        <ecNumber evidence="2">3.1.3.48</ecNumber>
    </recommendedName>
</protein>
<dbReference type="InterPro" id="IPR000242">
    <property type="entry name" value="PTP_cat"/>
</dbReference>
<dbReference type="InterPro" id="IPR003961">
    <property type="entry name" value="FN3_dom"/>
</dbReference>
<dbReference type="FunFam" id="3.90.190.10:FF:000102">
    <property type="entry name" value="Receptor-type tyrosine-protein phosphatase"/>
    <property type="match status" value="1"/>
</dbReference>
<dbReference type="PRINTS" id="PR00700">
    <property type="entry name" value="PRTYPHPHTASE"/>
</dbReference>
<dbReference type="InterPro" id="IPR013783">
    <property type="entry name" value="Ig-like_fold"/>
</dbReference>
<dbReference type="SMART" id="SM00194">
    <property type="entry name" value="PTPc"/>
    <property type="match status" value="1"/>
</dbReference>
<feature type="transmembrane region" description="Helical" evidence="8">
    <location>
        <begin position="624"/>
        <end position="647"/>
    </location>
</feature>
<dbReference type="GO" id="GO:0045202">
    <property type="term" value="C:synapse"/>
    <property type="evidence" value="ECO:0007669"/>
    <property type="project" value="UniProtKB-ARBA"/>
</dbReference>
<keyword evidence="3" id="KW-0732">Signal</keyword>
<evidence type="ECO:0000256" key="3">
    <source>
        <dbReference type="ARBA" id="ARBA00022729"/>
    </source>
</evidence>
<evidence type="ECO:0000256" key="5">
    <source>
        <dbReference type="ARBA" id="ARBA00022912"/>
    </source>
</evidence>
<dbReference type="SMART" id="SM00060">
    <property type="entry name" value="FN3"/>
    <property type="match status" value="3"/>
</dbReference>
<dbReference type="PROSITE" id="PS00383">
    <property type="entry name" value="TYR_PHOSPHATASE_1"/>
    <property type="match status" value="1"/>
</dbReference>
<dbReference type="EC" id="3.1.3.48" evidence="2"/>
<feature type="domain" description="Tyrosine-protein phosphatase" evidence="9">
    <location>
        <begin position="702"/>
        <end position="960"/>
    </location>
</feature>
<dbReference type="InterPro" id="IPR003595">
    <property type="entry name" value="Tyr_Pase_cat"/>
</dbReference>
<dbReference type="Pfam" id="PF00102">
    <property type="entry name" value="Y_phosphatase"/>
    <property type="match status" value="1"/>
</dbReference>
<dbReference type="InterPro" id="IPR016130">
    <property type="entry name" value="Tyr_Pase_AS"/>
</dbReference>
<comment type="subcellular location">
    <subcellularLocation>
        <location evidence="1">Membrane</location>
        <topology evidence="1">Single-pass membrane protein</topology>
    </subcellularLocation>
</comment>
<evidence type="ECO:0000256" key="6">
    <source>
        <dbReference type="ARBA" id="ARBA00023136"/>
    </source>
</evidence>
<evidence type="ECO:0000259" key="10">
    <source>
        <dbReference type="PROSITE" id="PS50056"/>
    </source>
</evidence>
<comment type="caution">
    <text evidence="12">The sequence shown here is derived from an EMBL/GenBank/DDBJ whole genome shotgun (WGS) entry which is preliminary data.</text>
</comment>
<dbReference type="InterPro" id="IPR050348">
    <property type="entry name" value="Protein-Tyr_Phosphatase"/>
</dbReference>
<keyword evidence="13" id="KW-1185">Reference proteome</keyword>
<sequence>MTSSYPKSLPSADDAIFTLLTNFSSNSSKKLSQKSCQKPRATAGQTICLTGIDPRRFSSVLHANQSNHPGAGGKRLRSDCTAASGQSFPFSSDPADVGGSSRVCQLLIGIQLESGTVSVNGQLQADPHLSGWLFLTKDALGDSSRQWWVSDARYELIRPFYGLRVSPVLPEDSGTYRCRLETDPLFAVTLSTAQQELAVMVRPVPPSSPEVKAFSNRSVTLVWTHNAARAHRPVLRFSVAVRTVADSTRFVMAAPSNASTVIVDNLAPFTLYAFAVRAENAAGESDFGPETTFRTLGEAPVRPPDITGVRNATKNCVEVSVEPPDEMHGDLVAYVVVLQMINKTEPVRKVFKSPTPESLKICDLTSSAEYAMTIEADNGFGTSPPARAVFRTEPDLLDLAPSNFSASAVVGKPEVTVTWPAPSADGKALDIVKYHLYYREESATEWQVEHLSVGKIRPKIYKYRLSALAPATKYLIRLSASSSTGEGRKSDEVKISTDVEVPGTATLKTIAFDCKNGVKLSWEYPQKKSPLYTVQVANRTSSMTFNTSLEKLDVIDLKLNDEYAVQILVSEKSVADNFTLLQGPWSPENRFLLSENCNYQSSLCSGSTGNCLKLAMQLDSSRPISILIGVIAIILFAMICFLIAHLARGSINFKQILKKKEKCVYLEEVSPLVYDSVGHEDIPVELFYGYVEDLKRNDNAKFKAQFQQVEQATYSGKHDTTDAFSENVEKNRYMNIGAIEETRIRLNSPHNGGNDYINANYIDSCEKRHAYIATQAPLPSTFEDFWGMVWQERCSIVVMITNMVEDGRRKCDQYWPSNVNAHQTYGNYEISLVSETSNAHFVHRTLCLRIAKSVPQTERKVHQLHFTGWPDHGVPATVFPLLDFVHYVSDIQSTGPIVVHCSAGVGRSGSYILLDSMRRHLVNFRKLNVLGHLLHMRRQREKLVQTLEQYVFCHEAIRQLIRHGITRVHSDLFMRYLHYLAEENMSGKTRLQMQFEDICECRHSPACVVNTDFLVLPGHHRLDEFIVATWQTEVEDLWRLVWKKSCQTIVFLTTPGSEESFWKKLTAVDTMTVQHSDNFVLLQNNEEQLCVRIVCVSRSDLEIDFWREVENVQKQRIAYHDAPLLILSPVPKIGVSASGIHPTSLPSPRGSTLSLSLLANDHSPSLPYAMCALTTLACQLETTGCIDVVQVLSSYAHIQCGLWTSKQDIEIIYEKISLLVGGTRV</sequence>
<dbReference type="SUPFAM" id="SSF52799">
    <property type="entry name" value="(Phosphotyrosine protein) phosphatases II"/>
    <property type="match status" value="2"/>
</dbReference>
<keyword evidence="8" id="KW-0812">Transmembrane</keyword>
<keyword evidence="6 8" id="KW-0472">Membrane</keyword>
<proteinExistence type="predicted"/>
<feature type="domain" description="Fibronectin type-III" evidence="11">
    <location>
        <begin position="205"/>
        <end position="298"/>
    </location>
</feature>
<evidence type="ECO:0000256" key="7">
    <source>
        <dbReference type="ARBA" id="ARBA00051722"/>
    </source>
</evidence>
<dbReference type="Pfam" id="PF00041">
    <property type="entry name" value="fn3"/>
    <property type="match status" value="2"/>
</dbReference>
<dbReference type="Gene3D" id="2.60.40.10">
    <property type="entry name" value="Immunoglobulins"/>
    <property type="match status" value="3"/>
</dbReference>
<dbReference type="PANTHER" id="PTHR19134:SF540">
    <property type="entry name" value="TYROSINE-PROTEIN PHOSPHATASE 99A"/>
    <property type="match status" value="1"/>
</dbReference>
<dbReference type="GO" id="GO:0004725">
    <property type="term" value="F:protein tyrosine phosphatase activity"/>
    <property type="evidence" value="ECO:0007669"/>
    <property type="project" value="UniProtKB-EC"/>
</dbReference>
<dbReference type="PROSITE" id="PS50853">
    <property type="entry name" value="FN3"/>
    <property type="match status" value="3"/>
</dbReference>
<evidence type="ECO:0000313" key="13">
    <source>
        <dbReference type="Proteomes" id="UP000835052"/>
    </source>
</evidence>
<dbReference type="GO" id="GO:0016020">
    <property type="term" value="C:membrane"/>
    <property type="evidence" value="ECO:0007669"/>
    <property type="project" value="UniProtKB-SubCell"/>
</dbReference>
<dbReference type="SUPFAM" id="SSF49265">
    <property type="entry name" value="Fibronectin type III"/>
    <property type="match status" value="2"/>
</dbReference>
<evidence type="ECO:0000313" key="12">
    <source>
        <dbReference type="EMBL" id="CAD6194492.1"/>
    </source>
</evidence>
<name>A0A8S1HHN9_9PELO</name>
<evidence type="ECO:0000256" key="4">
    <source>
        <dbReference type="ARBA" id="ARBA00022801"/>
    </source>
</evidence>
<dbReference type="InterPro" id="IPR029021">
    <property type="entry name" value="Prot-tyrosine_phosphatase-like"/>
</dbReference>
<keyword evidence="4" id="KW-0378">Hydrolase</keyword>
<dbReference type="OrthoDB" id="10253954at2759"/>
<dbReference type="CDD" id="cd00063">
    <property type="entry name" value="FN3"/>
    <property type="match status" value="3"/>
</dbReference>
<dbReference type="InterPro" id="IPR036116">
    <property type="entry name" value="FN3_sf"/>
</dbReference>
<dbReference type="PANTHER" id="PTHR19134">
    <property type="entry name" value="RECEPTOR-TYPE TYROSINE-PROTEIN PHOSPHATASE"/>
    <property type="match status" value="1"/>
</dbReference>
<evidence type="ECO:0000259" key="9">
    <source>
        <dbReference type="PROSITE" id="PS50055"/>
    </source>
</evidence>
<keyword evidence="8" id="KW-1133">Transmembrane helix</keyword>
<evidence type="ECO:0000256" key="1">
    <source>
        <dbReference type="ARBA" id="ARBA00004167"/>
    </source>
</evidence>
<dbReference type="InterPro" id="IPR000387">
    <property type="entry name" value="Tyr_Pase_dom"/>
</dbReference>